<dbReference type="AlphaFoldDB" id="A0A1F5YDH7"/>
<organism evidence="3 4">
    <name type="scientific">Candidatus Glassbacteria bacterium GWA2_58_10</name>
    <dbReference type="NCBI Taxonomy" id="1817865"/>
    <lineage>
        <taxon>Bacteria</taxon>
        <taxon>Candidatus Glassiibacteriota</taxon>
    </lineage>
</organism>
<dbReference type="SUPFAM" id="SSF49344">
    <property type="entry name" value="CBD9-like"/>
    <property type="match status" value="1"/>
</dbReference>
<dbReference type="PANTHER" id="PTHR35532">
    <property type="entry name" value="SIMILAR TO POLYHYDROXYALKANOATE DEPOLYMERASE"/>
    <property type="match status" value="1"/>
</dbReference>
<evidence type="ECO:0000256" key="1">
    <source>
        <dbReference type="SAM" id="SignalP"/>
    </source>
</evidence>
<protein>
    <recommendedName>
        <fullName evidence="2">Carbohydrate-binding domain-containing protein</fullName>
    </recommendedName>
</protein>
<dbReference type="Proteomes" id="UP000176992">
    <property type="component" value="Unassembled WGS sequence"/>
</dbReference>
<reference evidence="3 4" key="1">
    <citation type="journal article" date="2016" name="Nat. Commun.">
        <title>Thousands of microbial genomes shed light on interconnected biogeochemical processes in an aquifer system.</title>
        <authorList>
            <person name="Anantharaman K."/>
            <person name="Brown C.T."/>
            <person name="Hug L.A."/>
            <person name="Sharon I."/>
            <person name="Castelle C.J."/>
            <person name="Probst A.J."/>
            <person name="Thomas B.C."/>
            <person name="Singh A."/>
            <person name="Wilkins M.J."/>
            <person name="Karaoz U."/>
            <person name="Brodie E.L."/>
            <person name="Williams K.H."/>
            <person name="Hubbard S.S."/>
            <person name="Banfield J.F."/>
        </authorList>
    </citation>
    <scope>NUCLEOTIDE SEQUENCE [LARGE SCALE GENOMIC DNA]</scope>
</reference>
<evidence type="ECO:0000259" key="2">
    <source>
        <dbReference type="Pfam" id="PF06452"/>
    </source>
</evidence>
<keyword evidence="1" id="KW-0732">Signal</keyword>
<dbReference type="PANTHER" id="PTHR35532:SF5">
    <property type="entry name" value="CARBOHYDRATE-BINDING DOMAIN-CONTAINING PROTEIN"/>
    <property type="match status" value="1"/>
</dbReference>
<evidence type="ECO:0000313" key="3">
    <source>
        <dbReference type="EMBL" id="OGF98189.1"/>
    </source>
</evidence>
<dbReference type="InterPro" id="IPR010502">
    <property type="entry name" value="Carb-bd_dom_fam9"/>
</dbReference>
<evidence type="ECO:0000313" key="4">
    <source>
        <dbReference type="Proteomes" id="UP000176992"/>
    </source>
</evidence>
<dbReference type="GO" id="GO:0016052">
    <property type="term" value="P:carbohydrate catabolic process"/>
    <property type="evidence" value="ECO:0007669"/>
    <property type="project" value="InterPro"/>
</dbReference>
<dbReference type="GO" id="GO:0004553">
    <property type="term" value="F:hydrolase activity, hydrolyzing O-glycosyl compounds"/>
    <property type="evidence" value="ECO:0007669"/>
    <property type="project" value="InterPro"/>
</dbReference>
<gene>
    <name evidence="3" type="ORF">A2Z86_07010</name>
</gene>
<accession>A0A1F5YDH7</accession>
<comment type="caution">
    <text evidence="3">The sequence shown here is derived from an EMBL/GenBank/DDBJ whole genome shotgun (WGS) entry which is preliminary data.</text>
</comment>
<dbReference type="EMBL" id="MFIV01000153">
    <property type="protein sequence ID" value="OGF98189.1"/>
    <property type="molecule type" value="Genomic_DNA"/>
</dbReference>
<name>A0A1F5YDH7_9BACT</name>
<dbReference type="GO" id="GO:0030246">
    <property type="term" value="F:carbohydrate binding"/>
    <property type="evidence" value="ECO:0007669"/>
    <property type="project" value="InterPro"/>
</dbReference>
<proteinExistence type="predicted"/>
<dbReference type="CDD" id="cd09620">
    <property type="entry name" value="CBM9_like_3"/>
    <property type="match status" value="1"/>
</dbReference>
<feature type="signal peptide" evidence="1">
    <location>
        <begin position="1"/>
        <end position="27"/>
    </location>
</feature>
<sequence>MPGKYLNLTLLCATAAVCCGICLASQADPPSKHYVVKRAFNPINVDGKLDDDDWKNCQPIELGGYNAGKTVKQPTTAWLLWDERYLYIAFDCRDSDIWSTLTERDDTLYEQEVVEVFLNPDSDRETYVEIEVNPLGTLWDGFILNRPESRAGILAWNSFDLKRAVRLDGTVNDASDTDKGWRVEIAVPFKDLVTAANVPPRPGDKWRVNLYRIDLPKHDKALGDYSAWSPVSGETYHDPDRFGEIEFSREKVR</sequence>
<feature type="chain" id="PRO_5009522384" description="Carbohydrate-binding domain-containing protein" evidence="1">
    <location>
        <begin position="28"/>
        <end position="253"/>
    </location>
</feature>
<dbReference type="Gene3D" id="2.60.40.1190">
    <property type="match status" value="1"/>
</dbReference>
<feature type="domain" description="Carbohydrate-binding" evidence="2">
    <location>
        <begin position="45"/>
        <end position="247"/>
    </location>
</feature>
<dbReference type="Pfam" id="PF06452">
    <property type="entry name" value="CBM9_1"/>
    <property type="match status" value="1"/>
</dbReference>